<dbReference type="STRING" id="742152.A0A2H3J0Z5"/>
<dbReference type="OMA" id="ICNDFIA"/>
<proteinExistence type="predicted"/>
<dbReference type="PANTHER" id="PTHR22775:SF3">
    <property type="entry name" value="SORTING NEXIN-13"/>
    <property type="match status" value="1"/>
</dbReference>
<evidence type="ECO:0000259" key="2">
    <source>
        <dbReference type="PROSITE" id="PS51207"/>
    </source>
</evidence>
<dbReference type="AlphaFoldDB" id="A0A2H3J0Z5"/>
<dbReference type="PROSITE" id="PS51207">
    <property type="entry name" value="PXA"/>
    <property type="match status" value="1"/>
</dbReference>
<keyword evidence="4" id="KW-1185">Reference proteome</keyword>
<accession>A0A2H3J0Z5</accession>
<reference evidence="3 4" key="1">
    <citation type="journal article" date="2012" name="Science">
        <title>The Paleozoic origin of enzymatic lignin decomposition reconstructed from 31 fungal genomes.</title>
        <authorList>
            <person name="Floudas D."/>
            <person name="Binder M."/>
            <person name="Riley R."/>
            <person name="Barry K."/>
            <person name="Blanchette R.A."/>
            <person name="Henrissat B."/>
            <person name="Martinez A.T."/>
            <person name="Otillar R."/>
            <person name="Spatafora J.W."/>
            <person name="Yadav J.S."/>
            <person name="Aerts A."/>
            <person name="Benoit I."/>
            <person name="Boyd A."/>
            <person name="Carlson A."/>
            <person name="Copeland A."/>
            <person name="Coutinho P.M."/>
            <person name="de Vries R.P."/>
            <person name="Ferreira P."/>
            <person name="Findley K."/>
            <person name="Foster B."/>
            <person name="Gaskell J."/>
            <person name="Glotzer D."/>
            <person name="Gorecki P."/>
            <person name="Heitman J."/>
            <person name="Hesse C."/>
            <person name="Hori C."/>
            <person name="Igarashi K."/>
            <person name="Jurgens J.A."/>
            <person name="Kallen N."/>
            <person name="Kersten P."/>
            <person name="Kohler A."/>
            <person name="Kuees U."/>
            <person name="Kumar T.K.A."/>
            <person name="Kuo A."/>
            <person name="LaButti K."/>
            <person name="Larrondo L.F."/>
            <person name="Lindquist E."/>
            <person name="Ling A."/>
            <person name="Lombard V."/>
            <person name="Lucas S."/>
            <person name="Lundell T."/>
            <person name="Martin R."/>
            <person name="McLaughlin D.J."/>
            <person name="Morgenstern I."/>
            <person name="Morin E."/>
            <person name="Murat C."/>
            <person name="Nagy L.G."/>
            <person name="Nolan M."/>
            <person name="Ohm R.A."/>
            <person name="Patyshakuliyeva A."/>
            <person name="Rokas A."/>
            <person name="Ruiz-Duenas F.J."/>
            <person name="Sabat G."/>
            <person name="Salamov A."/>
            <person name="Samejima M."/>
            <person name="Schmutz J."/>
            <person name="Slot J.C."/>
            <person name="St John F."/>
            <person name="Stenlid J."/>
            <person name="Sun H."/>
            <person name="Sun S."/>
            <person name="Syed K."/>
            <person name="Tsang A."/>
            <person name="Wiebenga A."/>
            <person name="Young D."/>
            <person name="Pisabarro A."/>
            <person name="Eastwood D.C."/>
            <person name="Martin F."/>
            <person name="Cullen D."/>
            <person name="Grigoriev I.V."/>
            <person name="Hibbett D.S."/>
        </authorList>
    </citation>
    <scope>NUCLEOTIDE SEQUENCE [LARGE SCALE GENOMIC DNA]</scope>
    <source>
        <strain evidence="3 4">MD-104</strain>
    </source>
</reference>
<evidence type="ECO:0000256" key="1">
    <source>
        <dbReference type="SAM" id="MobiDB-lite"/>
    </source>
</evidence>
<name>A0A2H3J0Z5_WOLCO</name>
<dbReference type="GO" id="GO:0035091">
    <property type="term" value="F:phosphatidylinositol binding"/>
    <property type="evidence" value="ECO:0007669"/>
    <property type="project" value="TreeGrafter"/>
</dbReference>
<gene>
    <name evidence="3" type="ORF">WOLCODRAFT_63269</name>
</gene>
<sequence>MAAVAAHRSRQSLRSVKSGSSSIDKPNTTKLASKYVSLPKRLLFPHLPPEADLPPLLCSPAAEPSLNAELYEFIALALRAYVNPWWTKITRYDKEFLPAISRILATVIRALETRLLTTDLSPLVFRDLPTLLSQHYADFRNAKSKLHTSYASGGAAPLSQLFHQLQPHMAVSPDGRINDVYIRQAVDHLLKVTLPPEDYDPEVERYVVREVILSVLLRSVIPRVMQPWFLHKLMLDHLAPVTNISKLSEVRIVLTPTGLPHFVRSIMYVD</sequence>
<dbReference type="OrthoDB" id="5582218at2759"/>
<dbReference type="PANTHER" id="PTHR22775">
    <property type="entry name" value="SORTING NEXIN"/>
    <property type="match status" value="1"/>
</dbReference>
<dbReference type="Proteomes" id="UP000218811">
    <property type="component" value="Unassembled WGS sequence"/>
</dbReference>
<dbReference type="InterPro" id="IPR003114">
    <property type="entry name" value="Phox_assoc"/>
</dbReference>
<feature type="domain" description="PXA" evidence="2">
    <location>
        <begin position="63"/>
        <end position="238"/>
    </location>
</feature>
<organism evidence="3 4">
    <name type="scientific">Wolfiporia cocos (strain MD-104)</name>
    <name type="common">Brown rot fungus</name>
    <dbReference type="NCBI Taxonomy" id="742152"/>
    <lineage>
        <taxon>Eukaryota</taxon>
        <taxon>Fungi</taxon>
        <taxon>Dikarya</taxon>
        <taxon>Basidiomycota</taxon>
        <taxon>Agaricomycotina</taxon>
        <taxon>Agaricomycetes</taxon>
        <taxon>Polyporales</taxon>
        <taxon>Phaeolaceae</taxon>
        <taxon>Wolfiporia</taxon>
    </lineage>
</organism>
<feature type="compositionally biased region" description="Polar residues" evidence="1">
    <location>
        <begin position="12"/>
        <end position="26"/>
    </location>
</feature>
<protein>
    <recommendedName>
        <fullName evidence="2">PXA domain-containing protein</fullName>
    </recommendedName>
</protein>
<dbReference type="Pfam" id="PF02194">
    <property type="entry name" value="PXA"/>
    <property type="match status" value="1"/>
</dbReference>
<evidence type="ECO:0000313" key="4">
    <source>
        <dbReference type="Proteomes" id="UP000218811"/>
    </source>
</evidence>
<dbReference type="EMBL" id="KB467831">
    <property type="protein sequence ID" value="PCH33453.1"/>
    <property type="molecule type" value="Genomic_DNA"/>
</dbReference>
<feature type="region of interest" description="Disordered" evidence="1">
    <location>
        <begin position="1"/>
        <end position="26"/>
    </location>
</feature>
<evidence type="ECO:0000313" key="3">
    <source>
        <dbReference type="EMBL" id="PCH33453.1"/>
    </source>
</evidence>
<dbReference type="SMART" id="SM00313">
    <property type="entry name" value="PXA"/>
    <property type="match status" value="1"/>
</dbReference>